<dbReference type="Proteomes" id="UP000292459">
    <property type="component" value="Unassembled WGS sequence"/>
</dbReference>
<proteinExistence type="predicted"/>
<dbReference type="InterPro" id="IPR005500">
    <property type="entry name" value="DUF309"/>
</dbReference>
<sequence>MPSEPLQTDDAQLHTGIQQFNQGDYYACHDTLEAIWMEAEVPEKPFFQGILQLAVALYHLGNQNWQGTAILLGEGIRRLEPFEPQYRGVDVTPLLDCASAWLEAVQQLGVEQVGNLATALQHSQLGQTTTLAAISLPQWQIHYDHPADSTTD</sequence>
<name>A0A4V2E3K7_9CYAN</name>
<evidence type="ECO:0000313" key="2">
    <source>
        <dbReference type="Proteomes" id="UP000292459"/>
    </source>
</evidence>
<protein>
    <submittedName>
        <fullName evidence="1">DUF309 domain-containing protein</fullName>
    </submittedName>
</protein>
<dbReference type="OrthoDB" id="165483at2"/>
<reference evidence="1 2" key="1">
    <citation type="submission" date="2018-11" db="EMBL/GenBank/DDBJ databases">
        <title>Whole genome sequencing of an environmental sample.</title>
        <authorList>
            <person name="Sarangi A.N."/>
            <person name="Singh D."/>
            <person name="Tripathy S."/>
        </authorList>
    </citation>
    <scope>NUCLEOTIDE SEQUENCE [LARGE SCALE GENOMIC DNA]</scope>
    <source>
        <strain evidence="1 2">Lakshadweep</strain>
    </source>
</reference>
<keyword evidence="2" id="KW-1185">Reference proteome</keyword>
<dbReference type="PANTHER" id="PTHR34796">
    <property type="entry name" value="EXPRESSED PROTEIN"/>
    <property type="match status" value="1"/>
</dbReference>
<dbReference type="PANTHER" id="PTHR34796:SF1">
    <property type="entry name" value="EXPRESSED PROTEIN"/>
    <property type="match status" value="1"/>
</dbReference>
<organism evidence="1 2">
    <name type="scientific">Leptolyngbya iicbica LK</name>
    <dbReference type="NCBI Taxonomy" id="2294035"/>
    <lineage>
        <taxon>Bacteria</taxon>
        <taxon>Bacillati</taxon>
        <taxon>Cyanobacteriota</taxon>
        <taxon>Cyanophyceae</taxon>
        <taxon>Leptolyngbyales</taxon>
        <taxon>Leptolyngbyaceae</taxon>
        <taxon>Leptolyngbya group</taxon>
        <taxon>Leptolyngbya</taxon>
        <taxon>Leptolyngbya iicbica</taxon>
    </lineage>
</organism>
<dbReference type="SUPFAM" id="SSF140663">
    <property type="entry name" value="TTHA0068-like"/>
    <property type="match status" value="1"/>
</dbReference>
<gene>
    <name evidence="1" type="ORF">DYY88_06065</name>
</gene>
<evidence type="ECO:0000313" key="1">
    <source>
        <dbReference type="EMBL" id="RZM82780.1"/>
    </source>
</evidence>
<dbReference type="Pfam" id="PF03745">
    <property type="entry name" value="DUF309"/>
    <property type="match status" value="1"/>
</dbReference>
<dbReference type="Gene3D" id="1.10.3450.10">
    <property type="entry name" value="TTHA0068-like"/>
    <property type="match status" value="1"/>
</dbReference>
<dbReference type="InterPro" id="IPR023203">
    <property type="entry name" value="TTHA0068_sf"/>
</dbReference>
<dbReference type="EMBL" id="QVFV01000001">
    <property type="protein sequence ID" value="RZM82780.1"/>
    <property type="molecule type" value="Genomic_DNA"/>
</dbReference>
<dbReference type="AlphaFoldDB" id="A0A4V2E3K7"/>
<comment type="caution">
    <text evidence="1">The sequence shown here is derived from an EMBL/GenBank/DDBJ whole genome shotgun (WGS) entry which is preliminary data.</text>
</comment>
<dbReference type="RefSeq" id="WP_044151096.1">
    <property type="nucleotide sequence ID" value="NZ_QVFV01000001.1"/>
</dbReference>
<accession>A0A4V2E3K7</accession>